<name>A0A6J2TNF7_DROLE</name>
<keyword evidence="1" id="KW-0472">Membrane</keyword>
<proteinExistence type="predicted"/>
<organism evidence="2 3">
    <name type="scientific">Drosophila lebanonensis</name>
    <name type="common">Fruit fly</name>
    <name type="synonym">Scaptodrosophila lebanonensis</name>
    <dbReference type="NCBI Taxonomy" id="7225"/>
    <lineage>
        <taxon>Eukaryota</taxon>
        <taxon>Metazoa</taxon>
        <taxon>Ecdysozoa</taxon>
        <taxon>Arthropoda</taxon>
        <taxon>Hexapoda</taxon>
        <taxon>Insecta</taxon>
        <taxon>Pterygota</taxon>
        <taxon>Neoptera</taxon>
        <taxon>Endopterygota</taxon>
        <taxon>Diptera</taxon>
        <taxon>Brachycera</taxon>
        <taxon>Muscomorpha</taxon>
        <taxon>Ephydroidea</taxon>
        <taxon>Drosophilidae</taxon>
        <taxon>Scaptodrosophila</taxon>
    </lineage>
</organism>
<dbReference type="PANTHER" id="PTHR13308">
    <property type="entry name" value="NEDD4-BINDING PROTEIN 2-LIKE 1"/>
    <property type="match status" value="1"/>
</dbReference>
<dbReference type="Pfam" id="PF13671">
    <property type="entry name" value="AAA_33"/>
    <property type="match status" value="1"/>
</dbReference>
<dbReference type="Gene3D" id="3.40.50.300">
    <property type="entry name" value="P-loop containing nucleotide triphosphate hydrolases"/>
    <property type="match status" value="1"/>
</dbReference>
<feature type="transmembrane region" description="Helical" evidence="1">
    <location>
        <begin position="311"/>
        <end position="331"/>
    </location>
</feature>
<accession>A0A6J2TNF7</accession>
<evidence type="ECO:0000313" key="3">
    <source>
        <dbReference type="RefSeq" id="XP_030377050.1"/>
    </source>
</evidence>
<reference evidence="3" key="1">
    <citation type="submission" date="2025-08" db="UniProtKB">
        <authorList>
            <consortium name="RefSeq"/>
        </authorList>
    </citation>
    <scope>IDENTIFICATION</scope>
    <source>
        <strain evidence="3">11010-0011.00</strain>
        <tissue evidence="3">Whole body</tissue>
    </source>
</reference>
<evidence type="ECO:0000313" key="2">
    <source>
        <dbReference type="Proteomes" id="UP000504634"/>
    </source>
</evidence>
<dbReference type="Proteomes" id="UP000504634">
    <property type="component" value="Unplaced"/>
</dbReference>
<dbReference type="InterPro" id="IPR027417">
    <property type="entry name" value="P-loop_NTPase"/>
</dbReference>
<dbReference type="PANTHER" id="PTHR13308:SF40">
    <property type="entry name" value="NEDD4-BINDING PROTEIN 2-LIKE 1"/>
    <property type="match status" value="1"/>
</dbReference>
<keyword evidence="2" id="KW-1185">Reference proteome</keyword>
<gene>
    <name evidence="3" type="primary">LOC115625951</name>
</gene>
<keyword evidence="1" id="KW-1133">Transmembrane helix</keyword>
<dbReference type="OrthoDB" id="3231855at2759"/>
<dbReference type="RefSeq" id="XP_030377050.1">
    <property type="nucleotide sequence ID" value="XM_030521190.1"/>
</dbReference>
<dbReference type="SUPFAM" id="SSF52540">
    <property type="entry name" value="P-loop containing nucleoside triphosphate hydrolases"/>
    <property type="match status" value="1"/>
</dbReference>
<dbReference type="AlphaFoldDB" id="A0A6J2TNF7"/>
<dbReference type="InterPro" id="IPR026302">
    <property type="entry name" value="NEDD4-bd_p2"/>
</dbReference>
<protein>
    <submittedName>
        <fullName evidence="3">Uncharacterized protein LOC115625951</fullName>
    </submittedName>
</protein>
<sequence length="341" mass="38496">MSTTSDQTIVETQDSIGNAHLDRICGIIGAGYCIMIIMRGPPGSGKSTLAALLLREAQLLENHECSDFVCSTDDFFNTPDGYRFDSTKLPAAHEWNRQRVIQKATDCWSPIIVDNTNIMIWEMLPYVQIAVDYGYIVELLEPETSWCRSADKLAQMNIHRVSVQTIERMLFRYEPASVAELFGLLKNMKCLLPLPQLRRHPPLYGTTPDPPSSKLNSNAPSFVPHNKGVQLSNPYANTEHKIIAEQEEGLELNASVRVPEVENKEPHLQSDAVEAENYIEANNSIDRNLDQTLVRELCHGLKWERVLHELWSAPDILSLFCVIGGSVFIAFKTLKYFAKKH</sequence>
<evidence type="ECO:0000256" key="1">
    <source>
        <dbReference type="SAM" id="Phobius"/>
    </source>
</evidence>
<dbReference type="GeneID" id="115625951"/>
<keyword evidence="1" id="KW-0812">Transmembrane</keyword>